<evidence type="ECO:0000313" key="9">
    <source>
        <dbReference type="Proteomes" id="UP001056455"/>
    </source>
</evidence>
<feature type="transmembrane region" description="Helical" evidence="7">
    <location>
        <begin position="131"/>
        <end position="148"/>
    </location>
</feature>
<keyword evidence="4 7" id="KW-1133">Transmembrane helix</keyword>
<dbReference type="EMBL" id="CP099489">
    <property type="protein sequence ID" value="USQ78979.1"/>
    <property type="molecule type" value="Genomic_DNA"/>
</dbReference>
<dbReference type="Pfam" id="PF02653">
    <property type="entry name" value="BPD_transp_2"/>
    <property type="match status" value="1"/>
</dbReference>
<dbReference type="InterPro" id="IPR043428">
    <property type="entry name" value="LivM-like"/>
</dbReference>
<dbReference type="InterPro" id="IPR001851">
    <property type="entry name" value="ABC_transp_permease"/>
</dbReference>
<evidence type="ECO:0000256" key="4">
    <source>
        <dbReference type="ARBA" id="ARBA00022989"/>
    </source>
</evidence>
<feature type="transmembrane region" description="Helical" evidence="7">
    <location>
        <begin position="222"/>
        <end position="244"/>
    </location>
</feature>
<name>A0ABY4YQT7_9MICO</name>
<feature type="transmembrane region" description="Helical" evidence="7">
    <location>
        <begin position="29"/>
        <end position="46"/>
    </location>
</feature>
<evidence type="ECO:0000256" key="7">
    <source>
        <dbReference type="SAM" id="Phobius"/>
    </source>
</evidence>
<dbReference type="RefSeq" id="WP_252591840.1">
    <property type="nucleotide sequence ID" value="NZ_CP099489.1"/>
</dbReference>
<keyword evidence="9" id="KW-1185">Reference proteome</keyword>
<dbReference type="Proteomes" id="UP001056455">
    <property type="component" value="Chromosome"/>
</dbReference>
<organism evidence="8 9">
    <name type="scientific">Ornithinimicrobium faecis</name>
    <dbReference type="NCBI Taxonomy" id="2934158"/>
    <lineage>
        <taxon>Bacteria</taxon>
        <taxon>Bacillati</taxon>
        <taxon>Actinomycetota</taxon>
        <taxon>Actinomycetes</taxon>
        <taxon>Micrococcales</taxon>
        <taxon>Ornithinimicrobiaceae</taxon>
        <taxon>Ornithinimicrobium</taxon>
    </lineage>
</organism>
<evidence type="ECO:0000256" key="5">
    <source>
        <dbReference type="ARBA" id="ARBA00023136"/>
    </source>
</evidence>
<feature type="transmembrane region" description="Helical" evidence="7">
    <location>
        <begin position="264"/>
        <end position="292"/>
    </location>
</feature>
<feature type="transmembrane region" description="Helical" evidence="7">
    <location>
        <begin position="105"/>
        <end position="124"/>
    </location>
</feature>
<dbReference type="PANTHER" id="PTHR30482:SF17">
    <property type="entry name" value="ABC TRANSPORTER ATP-BINDING PROTEIN"/>
    <property type="match status" value="1"/>
</dbReference>
<evidence type="ECO:0000256" key="2">
    <source>
        <dbReference type="ARBA" id="ARBA00022475"/>
    </source>
</evidence>
<reference evidence="8" key="1">
    <citation type="submission" date="2022-06" db="EMBL/GenBank/DDBJ databases">
        <title>Ornithinimicrobium HY1793.</title>
        <authorList>
            <person name="Huang Y."/>
        </authorList>
    </citation>
    <scope>NUCLEOTIDE SEQUENCE</scope>
    <source>
        <strain evidence="8">HY1793</strain>
    </source>
</reference>
<evidence type="ECO:0000256" key="1">
    <source>
        <dbReference type="ARBA" id="ARBA00004651"/>
    </source>
</evidence>
<evidence type="ECO:0000256" key="6">
    <source>
        <dbReference type="SAM" id="MobiDB-lite"/>
    </source>
</evidence>
<proteinExistence type="predicted"/>
<dbReference type="PANTHER" id="PTHR30482">
    <property type="entry name" value="HIGH-AFFINITY BRANCHED-CHAIN AMINO ACID TRANSPORT SYSTEM PERMEASE"/>
    <property type="match status" value="1"/>
</dbReference>
<keyword evidence="5 7" id="KW-0472">Membrane</keyword>
<feature type="region of interest" description="Disordered" evidence="6">
    <location>
        <begin position="1"/>
        <end position="21"/>
    </location>
</feature>
<gene>
    <name evidence="8" type="ORF">NF556_15300</name>
</gene>
<dbReference type="CDD" id="cd06581">
    <property type="entry name" value="TM_PBP1_LivM_like"/>
    <property type="match status" value="1"/>
</dbReference>
<evidence type="ECO:0000313" key="8">
    <source>
        <dbReference type="EMBL" id="USQ78979.1"/>
    </source>
</evidence>
<accession>A0ABY4YQT7</accession>
<keyword evidence="3 7" id="KW-0812">Transmembrane</keyword>
<comment type="subcellular location">
    <subcellularLocation>
        <location evidence="1">Cell membrane</location>
        <topology evidence="1">Multi-pass membrane protein</topology>
    </subcellularLocation>
</comment>
<keyword evidence="2" id="KW-1003">Cell membrane</keyword>
<feature type="transmembrane region" description="Helical" evidence="7">
    <location>
        <begin position="304"/>
        <end position="321"/>
    </location>
</feature>
<feature type="transmembrane region" description="Helical" evidence="7">
    <location>
        <begin position="182"/>
        <end position="201"/>
    </location>
</feature>
<protein>
    <submittedName>
        <fullName evidence="8">Branched-chain amino acid ABC transporter permease</fullName>
    </submittedName>
</protein>
<feature type="transmembrane region" description="Helical" evidence="7">
    <location>
        <begin position="58"/>
        <end position="75"/>
    </location>
</feature>
<evidence type="ECO:0000256" key="3">
    <source>
        <dbReference type="ARBA" id="ARBA00022692"/>
    </source>
</evidence>
<sequence length="348" mass="36024">MSAVTQGAAAPAPDRSHGPSRRPLPIRQSLVVGLVVLVLLMVPWVFDAFTVSTFTRALVFAVLAMAVNLLTGIAGMPTLGQAAYFGVGAYTGALVSIHWSELGVIQLLLATLAGVVAALLTGPLAIRGRGVAFLMITLAIGEIGYSAAGRLDWVTGGTDGLSGILPVVLLPGGEGLVNEGLIYYYVLVVAALAYVGVGVLLRSPFGLTLRGLRDNEARLRAVGYRTNTYALGVYVCAGGLAALAGSLWTSSQRFVAPGDMGFDIAALALLAVIVGGVGSMWGACLGAAVVVFTRDYFGQIISGHAPLLLGILFVLAVYLLPKGIAGGRAQWRSLFPRSRAETTPEEAT</sequence>